<keyword evidence="2" id="KW-1185">Reference proteome</keyword>
<proteinExistence type="predicted"/>
<comment type="caution">
    <text evidence="1">The sequence shown here is derived from an EMBL/GenBank/DDBJ whole genome shotgun (WGS) entry which is preliminary data.</text>
</comment>
<gene>
    <name evidence="1" type="ORF">BKA67DRAFT_680853</name>
</gene>
<dbReference type="GeneID" id="70137799"/>
<dbReference type="GO" id="GO:0008810">
    <property type="term" value="F:cellulase activity"/>
    <property type="evidence" value="ECO:0007669"/>
    <property type="project" value="InterPro"/>
</dbReference>
<protein>
    <submittedName>
        <fullName evidence="1">Uncharacterized protein</fullName>
    </submittedName>
</protein>
<dbReference type="EMBL" id="JAGPXC010000006">
    <property type="protein sequence ID" value="KAH6652308.1"/>
    <property type="molecule type" value="Genomic_DNA"/>
</dbReference>
<dbReference type="RefSeq" id="XP_045956586.1">
    <property type="nucleotide sequence ID" value="XM_046108908.1"/>
</dbReference>
<dbReference type="InterPro" id="IPR002594">
    <property type="entry name" value="GH12"/>
</dbReference>
<organism evidence="1 2">
    <name type="scientific">Truncatella angustata</name>
    <dbReference type="NCBI Taxonomy" id="152316"/>
    <lineage>
        <taxon>Eukaryota</taxon>
        <taxon>Fungi</taxon>
        <taxon>Dikarya</taxon>
        <taxon>Ascomycota</taxon>
        <taxon>Pezizomycotina</taxon>
        <taxon>Sordariomycetes</taxon>
        <taxon>Xylariomycetidae</taxon>
        <taxon>Amphisphaeriales</taxon>
        <taxon>Sporocadaceae</taxon>
        <taxon>Truncatella</taxon>
    </lineage>
</organism>
<evidence type="ECO:0000313" key="1">
    <source>
        <dbReference type="EMBL" id="KAH6652308.1"/>
    </source>
</evidence>
<dbReference type="GO" id="GO:0000272">
    <property type="term" value="P:polysaccharide catabolic process"/>
    <property type="evidence" value="ECO:0007669"/>
    <property type="project" value="InterPro"/>
</dbReference>
<dbReference type="AlphaFoldDB" id="A0A9P8ZWT6"/>
<name>A0A9P8ZWT6_9PEZI</name>
<sequence length="125" mass="14998">MRIYSFVTQSYTNSWCVNFRNFFNYVSNNRGFPPSSQFLIRKYCSSHTSSSCFLSFYPCAIRHQAFHRRSRDLHYFKLDHVGQLKRYLFYLQLKARCWLEKNVVFKLQGLTDLYCLGFGLNTSRN</sequence>
<accession>A0A9P8ZWT6</accession>
<dbReference type="Proteomes" id="UP000758603">
    <property type="component" value="Unassembled WGS sequence"/>
</dbReference>
<reference evidence="1" key="1">
    <citation type="journal article" date="2021" name="Nat. Commun.">
        <title>Genetic determinants of endophytism in the Arabidopsis root mycobiome.</title>
        <authorList>
            <person name="Mesny F."/>
            <person name="Miyauchi S."/>
            <person name="Thiergart T."/>
            <person name="Pickel B."/>
            <person name="Atanasova L."/>
            <person name="Karlsson M."/>
            <person name="Huettel B."/>
            <person name="Barry K.W."/>
            <person name="Haridas S."/>
            <person name="Chen C."/>
            <person name="Bauer D."/>
            <person name="Andreopoulos W."/>
            <person name="Pangilinan J."/>
            <person name="LaButti K."/>
            <person name="Riley R."/>
            <person name="Lipzen A."/>
            <person name="Clum A."/>
            <person name="Drula E."/>
            <person name="Henrissat B."/>
            <person name="Kohler A."/>
            <person name="Grigoriev I.V."/>
            <person name="Martin F.M."/>
            <person name="Hacquard S."/>
        </authorList>
    </citation>
    <scope>NUCLEOTIDE SEQUENCE</scope>
    <source>
        <strain evidence="1">MPI-SDFR-AT-0073</strain>
    </source>
</reference>
<dbReference type="Pfam" id="PF01670">
    <property type="entry name" value="Glyco_hydro_12"/>
    <property type="match status" value="1"/>
</dbReference>
<evidence type="ECO:0000313" key="2">
    <source>
        <dbReference type="Proteomes" id="UP000758603"/>
    </source>
</evidence>